<name>A0A377W5X6_KLEPN</name>
<dbReference type="EMBL" id="UGLB01000003">
    <property type="protein sequence ID" value="STT50250.1"/>
    <property type="molecule type" value="Genomic_DNA"/>
</dbReference>
<evidence type="ECO:0000313" key="1">
    <source>
        <dbReference type="EMBL" id="STT50250.1"/>
    </source>
</evidence>
<accession>A0A377W5X6</accession>
<proteinExistence type="predicted"/>
<gene>
    <name evidence="1" type="ORF">NCTC9637_05236</name>
</gene>
<protein>
    <submittedName>
        <fullName evidence="1">Uncharacterized protein</fullName>
    </submittedName>
</protein>
<dbReference type="Proteomes" id="UP000255099">
    <property type="component" value="Unassembled WGS sequence"/>
</dbReference>
<evidence type="ECO:0000313" key="2">
    <source>
        <dbReference type="Proteomes" id="UP000255099"/>
    </source>
</evidence>
<reference evidence="1 2" key="1">
    <citation type="submission" date="2018-06" db="EMBL/GenBank/DDBJ databases">
        <authorList>
            <consortium name="Pathogen Informatics"/>
            <person name="Doyle S."/>
        </authorList>
    </citation>
    <scope>NUCLEOTIDE SEQUENCE [LARGE SCALE GENOMIC DNA]</scope>
    <source>
        <strain evidence="1 2">NCTC9637</strain>
    </source>
</reference>
<sequence length="51" mass="5486">MCSLSCEISGAQDQSIGNIIDQAQVSEGLTGDLAERFAGDQRLHAIAFRDF</sequence>
<dbReference type="AlphaFoldDB" id="A0A377W5X6"/>
<organism evidence="1 2">
    <name type="scientific">Klebsiella pneumoniae</name>
    <dbReference type="NCBI Taxonomy" id="573"/>
    <lineage>
        <taxon>Bacteria</taxon>
        <taxon>Pseudomonadati</taxon>
        <taxon>Pseudomonadota</taxon>
        <taxon>Gammaproteobacteria</taxon>
        <taxon>Enterobacterales</taxon>
        <taxon>Enterobacteriaceae</taxon>
        <taxon>Klebsiella/Raoultella group</taxon>
        <taxon>Klebsiella</taxon>
        <taxon>Klebsiella pneumoniae complex</taxon>
    </lineage>
</organism>